<evidence type="ECO:0000313" key="3">
    <source>
        <dbReference type="EMBL" id="ANN69817.1"/>
    </source>
</evidence>
<proteinExistence type="predicted"/>
<dbReference type="STRING" id="463025.BAU08_21505"/>
<dbReference type="SUPFAM" id="SSF53756">
    <property type="entry name" value="UDP-Glycosyltransferase/glycogen phosphorylase"/>
    <property type="match status" value="1"/>
</dbReference>
<reference evidence="5 6" key="1">
    <citation type="submission" date="2016-06" db="EMBL/GenBank/DDBJ databases">
        <title>Complete genome sequences of Bordetella bronchialis and Bordetella flabilis.</title>
        <authorList>
            <person name="LiPuma J.J."/>
            <person name="Spilker T."/>
        </authorList>
    </citation>
    <scope>NUCLEOTIDE SEQUENCE [LARGE SCALE GENOMIC DNA]</scope>
    <source>
        <strain evidence="4 6">AU17976</strain>
        <strain evidence="3 5">AU3182</strain>
    </source>
</reference>
<dbReference type="EMBL" id="CP016170">
    <property type="protein sequence ID" value="ANN69817.1"/>
    <property type="molecule type" value="Genomic_DNA"/>
</dbReference>
<dbReference type="KEGG" id="bbro:BAU06_20975"/>
<evidence type="ECO:0000313" key="5">
    <source>
        <dbReference type="Proteomes" id="UP000091897"/>
    </source>
</evidence>
<evidence type="ECO:0000256" key="2">
    <source>
        <dbReference type="ARBA" id="ARBA00022679"/>
    </source>
</evidence>
<keyword evidence="2 4" id="KW-0808">Transferase</keyword>
<gene>
    <name evidence="3" type="ORF">BAU06_20975</name>
    <name evidence="4" type="ORF">BAU08_21505</name>
</gene>
<evidence type="ECO:0000256" key="1">
    <source>
        <dbReference type="ARBA" id="ARBA00022676"/>
    </source>
</evidence>
<dbReference type="Proteomes" id="UP000091897">
    <property type="component" value="Chromosome"/>
</dbReference>
<evidence type="ECO:0000313" key="4">
    <source>
        <dbReference type="EMBL" id="ANN74966.1"/>
    </source>
</evidence>
<dbReference type="EMBL" id="CP016171">
    <property type="protein sequence ID" value="ANN74966.1"/>
    <property type="molecule type" value="Genomic_DNA"/>
</dbReference>
<dbReference type="CDD" id="cd03789">
    <property type="entry name" value="GT9_LPS_heptosyltransferase"/>
    <property type="match status" value="1"/>
</dbReference>
<name>A0A193FPZ5_9BORD</name>
<evidence type="ECO:0000313" key="6">
    <source>
        <dbReference type="Proteomes" id="UP000092213"/>
    </source>
</evidence>
<dbReference type="GO" id="GO:0005829">
    <property type="term" value="C:cytosol"/>
    <property type="evidence" value="ECO:0007669"/>
    <property type="project" value="TreeGrafter"/>
</dbReference>
<dbReference type="AlphaFoldDB" id="A0A193FPZ5"/>
<sequence>MDGARPEAAAQAHAGWRQARNVLCIRLDNMGDVLMTTPALRALKAAVPGRRLTLLASRSGAAVAPHVPEIDALIVHEAAWVKNAGSPPEAFHAIVERLRQGRFDGAVIFTVYSQSALPAALMCHAAGIPRVLAYSRENPYHLISDWAREIEPLPEPRHEVQRQLDLVATVGATAADTRLSFQVREPDHQALDRVLREHAVAASQGWVLAHCGATAESRRYPASLFAQAIDMLAGAGESVILTGSRDERALVDEVVARSGDPGKLVNLAGRLTLGELGALISRAGVLVSNNSGPVHMAAALGTPVVDLYALTNPQHTPWEVAHRLLYRDVPCKYCYRSVCPLGHHACLSAVDPAQVAQAAFELLESHPPARMPIMIEAA</sequence>
<dbReference type="Proteomes" id="UP000092213">
    <property type="component" value="Chromosome"/>
</dbReference>
<organism evidence="4 6">
    <name type="scientific">Bordetella bronchialis</name>
    <dbReference type="NCBI Taxonomy" id="463025"/>
    <lineage>
        <taxon>Bacteria</taxon>
        <taxon>Pseudomonadati</taxon>
        <taxon>Pseudomonadota</taxon>
        <taxon>Betaproteobacteria</taxon>
        <taxon>Burkholderiales</taxon>
        <taxon>Alcaligenaceae</taxon>
        <taxon>Bordetella</taxon>
    </lineage>
</organism>
<dbReference type="GO" id="GO:0009244">
    <property type="term" value="P:lipopolysaccharide core region biosynthetic process"/>
    <property type="evidence" value="ECO:0007669"/>
    <property type="project" value="TreeGrafter"/>
</dbReference>
<dbReference type="PANTHER" id="PTHR30160:SF1">
    <property type="entry name" value="LIPOPOLYSACCHARIDE 1,2-N-ACETYLGLUCOSAMINETRANSFERASE-RELATED"/>
    <property type="match status" value="1"/>
</dbReference>
<protein>
    <submittedName>
        <fullName evidence="4">Glycosyl transferase</fullName>
    </submittedName>
</protein>
<accession>A0A193FPZ5</accession>
<dbReference type="InterPro" id="IPR002201">
    <property type="entry name" value="Glyco_trans_9"/>
</dbReference>
<dbReference type="InterPro" id="IPR051199">
    <property type="entry name" value="LPS_LOS_Heptosyltrfase"/>
</dbReference>
<keyword evidence="1" id="KW-0328">Glycosyltransferase</keyword>
<dbReference type="GO" id="GO:0008713">
    <property type="term" value="F:ADP-heptose-lipopolysaccharide heptosyltransferase activity"/>
    <property type="evidence" value="ECO:0007669"/>
    <property type="project" value="TreeGrafter"/>
</dbReference>
<dbReference type="Gene3D" id="3.40.50.2000">
    <property type="entry name" value="Glycogen Phosphorylase B"/>
    <property type="match status" value="2"/>
</dbReference>
<dbReference type="PANTHER" id="PTHR30160">
    <property type="entry name" value="TETRAACYLDISACCHARIDE 4'-KINASE-RELATED"/>
    <property type="match status" value="1"/>
</dbReference>
<dbReference type="Pfam" id="PF01075">
    <property type="entry name" value="Glyco_transf_9"/>
    <property type="match status" value="1"/>
</dbReference>
<keyword evidence="5" id="KW-1185">Reference proteome</keyword>